<gene>
    <name evidence="1" type="ORF">A3C12_00775</name>
</gene>
<accession>A0A1G2KTV3</accession>
<sequence length="73" mass="8270">MKQKVIIVSSVNLTPEDELEKRLQELGRGWRVVSATTSLALHGTMDHRTETSWMDGIARHAYYVTTVIVERAS</sequence>
<dbReference type="EMBL" id="MHQK01000017">
    <property type="protein sequence ID" value="OHA01851.1"/>
    <property type="molecule type" value="Genomic_DNA"/>
</dbReference>
<comment type="caution">
    <text evidence="1">The sequence shown here is derived from an EMBL/GenBank/DDBJ whole genome shotgun (WGS) entry which is preliminary data.</text>
</comment>
<evidence type="ECO:0000313" key="2">
    <source>
        <dbReference type="Proteomes" id="UP000178710"/>
    </source>
</evidence>
<protein>
    <submittedName>
        <fullName evidence="1">Uncharacterized protein</fullName>
    </submittedName>
</protein>
<evidence type="ECO:0000313" key="1">
    <source>
        <dbReference type="EMBL" id="OHA01851.1"/>
    </source>
</evidence>
<dbReference type="AlphaFoldDB" id="A0A1G2KTV3"/>
<proteinExistence type="predicted"/>
<organism evidence="1 2">
    <name type="scientific">Candidatus Sungbacteria bacterium RIFCSPHIGHO2_02_FULL_49_20</name>
    <dbReference type="NCBI Taxonomy" id="1802272"/>
    <lineage>
        <taxon>Bacteria</taxon>
        <taxon>Candidatus Sungiibacteriota</taxon>
    </lineage>
</organism>
<reference evidence="1 2" key="1">
    <citation type="journal article" date="2016" name="Nat. Commun.">
        <title>Thousands of microbial genomes shed light on interconnected biogeochemical processes in an aquifer system.</title>
        <authorList>
            <person name="Anantharaman K."/>
            <person name="Brown C.T."/>
            <person name="Hug L.A."/>
            <person name="Sharon I."/>
            <person name="Castelle C.J."/>
            <person name="Probst A.J."/>
            <person name="Thomas B.C."/>
            <person name="Singh A."/>
            <person name="Wilkins M.J."/>
            <person name="Karaoz U."/>
            <person name="Brodie E.L."/>
            <person name="Williams K.H."/>
            <person name="Hubbard S.S."/>
            <person name="Banfield J.F."/>
        </authorList>
    </citation>
    <scope>NUCLEOTIDE SEQUENCE [LARGE SCALE GENOMIC DNA]</scope>
</reference>
<dbReference type="Proteomes" id="UP000178710">
    <property type="component" value="Unassembled WGS sequence"/>
</dbReference>
<name>A0A1G2KTV3_9BACT</name>